<dbReference type="EMBL" id="CP041345">
    <property type="protein sequence ID" value="QKG79125.1"/>
    <property type="molecule type" value="Genomic_DNA"/>
</dbReference>
<protein>
    <submittedName>
        <fullName evidence="1">Type IX secretion system membrane protein PorP/SprF</fullName>
    </submittedName>
</protein>
<dbReference type="Pfam" id="PF11751">
    <property type="entry name" value="PorP_SprF"/>
    <property type="match status" value="1"/>
</dbReference>
<evidence type="ECO:0000313" key="2">
    <source>
        <dbReference type="Proteomes" id="UP000500961"/>
    </source>
</evidence>
<dbReference type="InterPro" id="IPR019861">
    <property type="entry name" value="PorP/SprF_Bacteroidetes"/>
</dbReference>
<sequence length="293" mass="32647">MILKPVNMKRKILVLVIIVSLHFVAKGQVAININGYTNNLTLINPASITKFDGYRISVGHNIGWLGMKKSPQTTYLSADGLLTDNMGGAISLISSQQGIFSVSQIRCSYMYRTQVASDHQLAFGVLAAIEKNTISTVNLSPDEIVDPTLSNSYYNRSNVIAGLGVEYSWNNLLVALSSPMFYNSFANSLAIQNYFYSQYQFDINETWSLKPGLLLRYTPGYPFMSELTAAVTWNSLVSMRLGFNTNHDFSSLVMVHLDKISFYYSYSMPFNSLSSITSGMHELSFSLFLKSGK</sequence>
<proteinExistence type="predicted"/>
<reference evidence="1 2" key="1">
    <citation type="submission" date="2019-07" db="EMBL/GenBank/DDBJ databases">
        <title>Thalassofilum flectens gen. nov., sp. nov., a novel moderate thermophilic anaerobe from a shallow sea hot spring in Kunashir Island (Russia), representing a new family in the order Bacteroidales, and proposal of Thalassofilacea fam. nov.</title>
        <authorList>
            <person name="Kochetkova T.V."/>
            <person name="Podosokorskaya O.A."/>
            <person name="Novikov A."/>
            <person name="Elcheninov A.G."/>
            <person name="Toshchakov S.V."/>
            <person name="Kublanov I.V."/>
        </authorList>
    </citation>
    <scope>NUCLEOTIDE SEQUENCE [LARGE SCALE GENOMIC DNA]</scope>
    <source>
        <strain evidence="1 2">38-H</strain>
    </source>
</reference>
<gene>
    <name evidence="1" type="ORF">FHG85_02200</name>
</gene>
<name>A0A7D4CQ24_9BACT</name>
<keyword evidence="2" id="KW-1185">Reference proteome</keyword>
<dbReference type="KEGG" id="ttz:FHG85_02200"/>
<dbReference type="Proteomes" id="UP000500961">
    <property type="component" value="Chromosome"/>
</dbReference>
<dbReference type="NCBIfam" id="TIGR03519">
    <property type="entry name" value="T9SS_PorP_fam"/>
    <property type="match status" value="1"/>
</dbReference>
<evidence type="ECO:0000313" key="1">
    <source>
        <dbReference type="EMBL" id="QKG79125.1"/>
    </source>
</evidence>
<accession>A0A7D4CQ24</accession>
<organism evidence="1 2">
    <name type="scientific">Tenuifilum thalassicum</name>
    <dbReference type="NCBI Taxonomy" id="2590900"/>
    <lineage>
        <taxon>Bacteria</taxon>
        <taxon>Pseudomonadati</taxon>
        <taxon>Bacteroidota</taxon>
        <taxon>Bacteroidia</taxon>
        <taxon>Bacteroidales</taxon>
        <taxon>Tenuifilaceae</taxon>
        <taxon>Tenuifilum</taxon>
    </lineage>
</organism>
<dbReference type="AlphaFoldDB" id="A0A7D4CQ24"/>